<feature type="region of interest" description="Disordered" evidence="1">
    <location>
        <begin position="1"/>
        <end position="34"/>
    </location>
</feature>
<gene>
    <name evidence="2" type="ORF">PVAP13_5KG246500</name>
</gene>
<comment type="caution">
    <text evidence="2">The sequence shown here is derived from an EMBL/GenBank/DDBJ whole genome shotgun (WGS) entry which is preliminary data.</text>
</comment>
<dbReference type="AlphaFoldDB" id="A0A8T0SK10"/>
<evidence type="ECO:0000313" key="2">
    <source>
        <dbReference type="EMBL" id="KAG2597293.1"/>
    </source>
</evidence>
<dbReference type="EMBL" id="CM029045">
    <property type="protein sequence ID" value="KAG2597293.1"/>
    <property type="molecule type" value="Genomic_DNA"/>
</dbReference>
<dbReference type="Proteomes" id="UP000823388">
    <property type="component" value="Chromosome 5K"/>
</dbReference>
<feature type="compositionally biased region" description="Polar residues" evidence="1">
    <location>
        <begin position="14"/>
        <end position="34"/>
    </location>
</feature>
<organism evidence="2 3">
    <name type="scientific">Panicum virgatum</name>
    <name type="common">Blackwell switchgrass</name>
    <dbReference type="NCBI Taxonomy" id="38727"/>
    <lineage>
        <taxon>Eukaryota</taxon>
        <taxon>Viridiplantae</taxon>
        <taxon>Streptophyta</taxon>
        <taxon>Embryophyta</taxon>
        <taxon>Tracheophyta</taxon>
        <taxon>Spermatophyta</taxon>
        <taxon>Magnoliopsida</taxon>
        <taxon>Liliopsida</taxon>
        <taxon>Poales</taxon>
        <taxon>Poaceae</taxon>
        <taxon>PACMAD clade</taxon>
        <taxon>Panicoideae</taxon>
        <taxon>Panicodae</taxon>
        <taxon>Paniceae</taxon>
        <taxon>Panicinae</taxon>
        <taxon>Panicum</taxon>
        <taxon>Panicum sect. Hiantes</taxon>
    </lineage>
</organism>
<evidence type="ECO:0000313" key="3">
    <source>
        <dbReference type="Proteomes" id="UP000823388"/>
    </source>
</evidence>
<proteinExistence type="predicted"/>
<name>A0A8T0SK10_PANVG</name>
<reference evidence="2" key="1">
    <citation type="submission" date="2020-05" db="EMBL/GenBank/DDBJ databases">
        <title>WGS assembly of Panicum virgatum.</title>
        <authorList>
            <person name="Lovell J.T."/>
            <person name="Jenkins J."/>
            <person name="Shu S."/>
            <person name="Juenger T.E."/>
            <person name="Schmutz J."/>
        </authorList>
    </citation>
    <scope>NUCLEOTIDE SEQUENCE</scope>
    <source>
        <strain evidence="2">AP13</strain>
    </source>
</reference>
<keyword evidence="3" id="KW-1185">Reference proteome</keyword>
<evidence type="ECO:0000256" key="1">
    <source>
        <dbReference type="SAM" id="MobiDB-lite"/>
    </source>
</evidence>
<protein>
    <submittedName>
        <fullName evidence="2">Uncharacterized protein</fullName>
    </submittedName>
</protein>
<accession>A0A8T0SK10</accession>
<sequence length="62" mass="6663">MITTEASNNKHNDQGALSAQPLQTPQVTEVSNSIVGRTGVERTVCADRLDKAGKENTYVQSC</sequence>